<keyword evidence="2" id="KW-1185">Reference proteome</keyword>
<reference evidence="1 2" key="1">
    <citation type="journal article" date="2022" name="bioRxiv">
        <title>The genome of the oomycete Peronosclerospora sorghi, a cosmopolitan pathogen of maize and sorghum, is inflated with dispersed pseudogenes.</title>
        <authorList>
            <person name="Fletcher K."/>
            <person name="Martin F."/>
            <person name="Isakeit T."/>
            <person name="Cavanaugh K."/>
            <person name="Magill C."/>
            <person name="Michelmore R."/>
        </authorList>
    </citation>
    <scope>NUCLEOTIDE SEQUENCE [LARGE SCALE GENOMIC DNA]</scope>
    <source>
        <strain evidence="1">P6</strain>
    </source>
</reference>
<evidence type="ECO:0000313" key="2">
    <source>
        <dbReference type="Proteomes" id="UP001163321"/>
    </source>
</evidence>
<proteinExistence type="predicted"/>
<dbReference type="EMBL" id="CM047580">
    <property type="protein sequence ID" value="KAI9920862.1"/>
    <property type="molecule type" value="Genomic_DNA"/>
</dbReference>
<protein>
    <submittedName>
        <fullName evidence="1">Uncharacterized protein</fullName>
    </submittedName>
</protein>
<organism evidence="1 2">
    <name type="scientific">Peronosclerospora sorghi</name>
    <dbReference type="NCBI Taxonomy" id="230839"/>
    <lineage>
        <taxon>Eukaryota</taxon>
        <taxon>Sar</taxon>
        <taxon>Stramenopiles</taxon>
        <taxon>Oomycota</taxon>
        <taxon>Peronosporomycetes</taxon>
        <taxon>Peronosporales</taxon>
        <taxon>Peronosporaceae</taxon>
        <taxon>Peronosclerospora</taxon>
    </lineage>
</organism>
<sequence>MWPNRAEKHHVLSVAPGEFERTMGLDVDSPQRRLRAESFLTSAEYEPLLQGLNNYNPKEVIKFTLKYFKSKGMPTDEAMKKRAEKGKKLKTLQDENAPKRSKPRVNKDPRFPLLFTEDFRTQLRTENSLRFEKYVQISLYLALLEICHGDLVDAAWGIYKAMNNEKYADMAKEVEEGQFLLWKKLEGSKTMYEILRHRSDAAWREAVLERYKVFCSDIERSRIPIVPREILYS</sequence>
<comment type="caution">
    <text evidence="1">The sequence shown here is derived from an EMBL/GenBank/DDBJ whole genome shotgun (WGS) entry which is preliminary data.</text>
</comment>
<name>A0ACC0WR69_9STRA</name>
<evidence type="ECO:0000313" key="1">
    <source>
        <dbReference type="EMBL" id="KAI9920862.1"/>
    </source>
</evidence>
<dbReference type="Proteomes" id="UP001163321">
    <property type="component" value="Chromosome 1"/>
</dbReference>
<gene>
    <name evidence="1" type="ORF">PsorP6_001977</name>
</gene>
<accession>A0ACC0WR69</accession>